<feature type="transmembrane region" description="Helical" evidence="1">
    <location>
        <begin position="57"/>
        <end position="76"/>
    </location>
</feature>
<accession>A0ABR4SB63</accession>
<keyword evidence="1" id="KW-0472">Membrane</keyword>
<evidence type="ECO:0000313" key="2">
    <source>
        <dbReference type="EMBL" id="KDR62420.1"/>
    </source>
</evidence>
<protein>
    <recommendedName>
        <fullName evidence="4">PH domain-containing protein</fullName>
    </recommendedName>
</protein>
<dbReference type="Proteomes" id="UP000027443">
    <property type="component" value="Unassembled WGS sequence"/>
</dbReference>
<sequence>MGAGDGRTMTPPIREWRRRPATRLLLATLATTLTAASFALAFLLVRGEDLGPSFAPWQEITGTLLLAAYAAVCAAMSRARLTLDSRTLTVRNLRETAIPLEEIERVEFRHGFMAIHTTTGDLHRSLALDGVDFPRFWRTPSRGREAKRAILRAIARRHEETTA</sequence>
<evidence type="ECO:0000313" key="3">
    <source>
        <dbReference type="Proteomes" id="UP000027443"/>
    </source>
</evidence>
<keyword evidence="1" id="KW-1133">Transmembrane helix</keyword>
<comment type="caution">
    <text evidence="2">The sequence shown here is derived from an EMBL/GenBank/DDBJ whole genome shotgun (WGS) entry which is preliminary data.</text>
</comment>
<evidence type="ECO:0000256" key="1">
    <source>
        <dbReference type="SAM" id="Phobius"/>
    </source>
</evidence>
<gene>
    <name evidence="2" type="ORF">DC60_02670</name>
</gene>
<dbReference type="EMBL" id="JHDU01000017">
    <property type="protein sequence ID" value="KDR62420.1"/>
    <property type="molecule type" value="Genomic_DNA"/>
</dbReference>
<name>A0ABR4SB63_9ACTN</name>
<evidence type="ECO:0008006" key="4">
    <source>
        <dbReference type="Google" id="ProtNLM"/>
    </source>
</evidence>
<organism evidence="2 3">
    <name type="scientific">Streptomyces wadayamensis</name>
    <dbReference type="NCBI Taxonomy" id="141454"/>
    <lineage>
        <taxon>Bacteria</taxon>
        <taxon>Bacillati</taxon>
        <taxon>Actinomycetota</taxon>
        <taxon>Actinomycetes</taxon>
        <taxon>Kitasatosporales</taxon>
        <taxon>Streptomycetaceae</taxon>
        <taxon>Streptomyces</taxon>
    </lineage>
</organism>
<feature type="transmembrane region" description="Helical" evidence="1">
    <location>
        <begin position="24"/>
        <end position="45"/>
    </location>
</feature>
<proteinExistence type="predicted"/>
<reference evidence="2 3" key="1">
    <citation type="submission" date="2014-03" db="EMBL/GenBank/DDBJ databases">
        <title>Genome Sequence of Streptomyces wadayamensis A23 strain, an endophytic actinobacteria from Citrus reticulata.</title>
        <authorList>
            <person name="de Oliveira L.G."/>
            <person name="Tormet G.D."/>
            <person name="Marcon J."/>
            <person name="Samborsky M."/>
            <person name="Araujo W.L."/>
            <person name="de Azevedo J.L."/>
        </authorList>
    </citation>
    <scope>NUCLEOTIDE SEQUENCE [LARGE SCALE GENOMIC DNA]</scope>
    <source>
        <strain evidence="2 3">A23</strain>
    </source>
</reference>
<keyword evidence="3" id="KW-1185">Reference proteome</keyword>
<keyword evidence="1" id="KW-0812">Transmembrane</keyword>